<feature type="domain" description="Rab-GAP TBC" evidence="2">
    <location>
        <begin position="346"/>
        <end position="520"/>
    </location>
</feature>
<sequence>MSVASTATMTGTAHDLHIITGLNEQTATILMDRFGSYDVALAAFVQSFTRIPDDCFDSKRALLDNTEEINEQLRFIYAAAREVKQREKCQTDKEAWAALSRGPNAATPTPTSEAAKESTATPVAEAKTSSAPTPAPATKESPKPAATAAPSGFGFGEPKSAFGFNKTSDAENPFLSGPSPAESKTDKPAFGFGQKPADAVKPPASSSAEPKSAKGAFEFGQKPADAEKKSIFSFGGPSGTAPAFSFGSAAPAGGAPVFGAKPAAPAAAGFGQAQPVTADKKEEKKPVVYCEPTHFTGPLFQMEHFWEKEVLGRAPLFNLDNGFLEANRDQLRPRLEKWLKKAHFYRKPIQYVKIEDDDEEVVRVIIKDAERTFYAPEHREKLIAFLNALFHEFDAYGQAMSYLAGLCLLVLDEEETGSIIRFVATEYIRGHWAAEAVGFATSAWVVETFMQKKFKDVAEHLLSLNFWPDTYLQKILSGLCIHVLTFDKLFIFLDAFMEGGMKYLIRFCLAIVEHFRADLLAIKSVNDANNLYEIMRLDSKTCTPADVDAILKRAPLIDLGEAGDSIDVIRSEVYEKRILPRISRAPKTDTFEPCDLCNTNRPKWWNDDLGMVCDACKAKHPDETFEKY</sequence>
<evidence type="ECO:0000256" key="1">
    <source>
        <dbReference type="SAM" id="MobiDB-lite"/>
    </source>
</evidence>
<reference evidence="3 4" key="1">
    <citation type="submission" date="2020-08" db="EMBL/GenBank/DDBJ databases">
        <authorList>
            <person name="Newling K."/>
            <person name="Davey J."/>
            <person name="Forrester S."/>
        </authorList>
    </citation>
    <scope>NUCLEOTIDE SEQUENCE [LARGE SCALE GENOMIC DNA]</scope>
    <source>
        <strain evidence="4">Crithidia deanei Carvalho (ATCC PRA-265)</strain>
    </source>
</reference>
<dbReference type="Gene3D" id="1.10.472.80">
    <property type="entry name" value="Ypt/Rab-GAP domain of gyp1p, domain 3"/>
    <property type="match status" value="1"/>
</dbReference>
<gene>
    <name evidence="3" type="ORF">ADEAN_000069800</name>
</gene>
<dbReference type="EMBL" id="LR877145">
    <property type="protein sequence ID" value="CAD2213259.1"/>
    <property type="molecule type" value="Genomic_DNA"/>
</dbReference>
<evidence type="ECO:0000313" key="3">
    <source>
        <dbReference type="EMBL" id="CAD2213259.1"/>
    </source>
</evidence>
<evidence type="ECO:0000313" key="4">
    <source>
        <dbReference type="Proteomes" id="UP000515908"/>
    </source>
</evidence>
<protein>
    <submittedName>
        <fullName evidence="3">Rab-GTPase-TBC domain containing protein, putative</fullName>
    </submittedName>
</protein>
<dbReference type="InterPro" id="IPR000195">
    <property type="entry name" value="Rab-GAP-TBC_dom"/>
</dbReference>
<evidence type="ECO:0000259" key="2">
    <source>
        <dbReference type="Pfam" id="PF00566"/>
    </source>
</evidence>
<dbReference type="VEuPathDB" id="TriTrypDB:ADEAN_000069800"/>
<organism evidence="3 4">
    <name type="scientific">Angomonas deanei</name>
    <dbReference type="NCBI Taxonomy" id="59799"/>
    <lineage>
        <taxon>Eukaryota</taxon>
        <taxon>Discoba</taxon>
        <taxon>Euglenozoa</taxon>
        <taxon>Kinetoplastea</taxon>
        <taxon>Metakinetoplastina</taxon>
        <taxon>Trypanosomatida</taxon>
        <taxon>Trypanosomatidae</taxon>
        <taxon>Strigomonadinae</taxon>
        <taxon>Angomonas</taxon>
    </lineage>
</organism>
<dbReference type="AlphaFoldDB" id="A0A7G2C0P4"/>
<keyword evidence="4" id="KW-1185">Reference proteome</keyword>
<dbReference type="Proteomes" id="UP000515908">
    <property type="component" value="Chromosome 01"/>
</dbReference>
<dbReference type="InterPro" id="IPR035969">
    <property type="entry name" value="Rab-GAP_TBC_sf"/>
</dbReference>
<feature type="compositionally biased region" description="Low complexity" evidence="1">
    <location>
        <begin position="124"/>
        <end position="151"/>
    </location>
</feature>
<dbReference type="Pfam" id="PF00566">
    <property type="entry name" value="RabGAP-TBC"/>
    <property type="match status" value="1"/>
</dbReference>
<feature type="region of interest" description="Disordered" evidence="1">
    <location>
        <begin position="97"/>
        <end position="214"/>
    </location>
</feature>
<proteinExistence type="predicted"/>
<accession>A0A7G2C0P4</accession>
<dbReference type="SUPFAM" id="SSF47923">
    <property type="entry name" value="Ypt/Rab-GAP domain of gyp1p"/>
    <property type="match status" value="2"/>
</dbReference>
<name>A0A7G2C0P4_9TRYP</name>
<feature type="compositionally biased region" description="Low complexity" evidence="1">
    <location>
        <begin position="201"/>
        <end position="214"/>
    </location>
</feature>